<reference evidence="3" key="2">
    <citation type="submission" date="2025-09" db="UniProtKB">
        <authorList>
            <consortium name="Ensembl"/>
        </authorList>
    </citation>
    <scope>IDENTIFICATION</scope>
</reference>
<dbReference type="PROSITE" id="PS50238">
    <property type="entry name" value="RHOGAP"/>
    <property type="match status" value="1"/>
</dbReference>
<organism evidence="3 4">
    <name type="scientific">Sinocyclocheilus anshuiensis</name>
    <dbReference type="NCBI Taxonomy" id="1608454"/>
    <lineage>
        <taxon>Eukaryota</taxon>
        <taxon>Metazoa</taxon>
        <taxon>Chordata</taxon>
        <taxon>Craniata</taxon>
        <taxon>Vertebrata</taxon>
        <taxon>Euteleostomi</taxon>
        <taxon>Actinopterygii</taxon>
        <taxon>Neopterygii</taxon>
        <taxon>Teleostei</taxon>
        <taxon>Ostariophysi</taxon>
        <taxon>Cypriniformes</taxon>
        <taxon>Cyprinidae</taxon>
        <taxon>Cyprininae</taxon>
        <taxon>Sinocyclocheilus</taxon>
    </lineage>
</organism>
<dbReference type="PANTHER" id="PTHR23176:SF103">
    <property type="entry name" value="RHO GTPASE-ACTIVATING PROTEIN 9"/>
    <property type="match status" value="1"/>
</dbReference>
<evidence type="ECO:0000256" key="1">
    <source>
        <dbReference type="ARBA" id="ARBA00022468"/>
    </source>
</evidence>
<evidence type="ECO:0000259" key="2">
    <source>
        <dbReference type="PROSITE" id="PS50238"/>
    </source>
</evidence>
<dbReference type="SUPFAM" id="SSF48350">
    <property type="entry name" value="GTPase activation domain, GAP"/>
    <property type="match status" value="1"/>
</dbReference>
<dbReference type="InterPro" id="IPR050729">
    <property type="entry name" value="Rho-GAP"/>
</dbReference>
<dbReference type="GO" id="GO:0005096">
    <property type="term" value="F:GTPase activator activity"/>
    <property type="evidence" value="ECO:0007669"/>
    <property type="project" value="UniProtKB-KW"/>
</dbReference>
<accession>A0A671SA39</accession>
<sequence>MLFESSNTHACSRLPAERLDLDDPQWEDIHVITGALKLFFRELPEPLVPYGFFHDVVETVNTIKDSLKLLVVSMPPHNLHTLRHMIRHLRRVMERSDSNRMTTQNIGIVFGPTLMRPENESGNMAINMVYQNQAVELLLSEYQRIFGAEQTGSY</sequence>
<dbReference type="Proteomes" id="UP000472260">
    <property type="component" value="Unassembled WGS sequence"/>
</dbReference>
<dbReference type="GO" id="GO:0007165">
    <property type="term" value="P:signal transduction"/>
    <property type="evidence" value="ECO:0007669"/>
    <property type="project" value="InterPro"/>
</dbReference>
<dbReference type="GO" id="GO:0005737">
    <property type="term" value="C:cytoplasm"/>
    <property type="evidence" value="ECO:0007669"/>
    <property type="project" value="TreeGrafter"/>
</dbReference>
<keyword evidence="4" id="KW-1185">Reference proteome</keyword>
<reference evidence="3" key="1">
    <citation type="submission" date="2025-08" db="UniProtKB">
        <authorList>
            <consortium name="Ensembl"/>
        </authorList>
    </citation>
    <scope>IDENTIFICATION</scope>
</reference>
<evidence type="ECO:0000313" key="4">
    <source>
        <dbReference type="Proteomes" id="UP000472260"/>
    </source>
</evidence>
<dbReference type="PANTHER" id="PTHR23176">
    <property type="entry name" value="RHO/RAC/CDC GTPASE-ACTIVATING PROTEIN"/>
    <property type="match status" value="1"/>
</dbReference>
<dbReference type="AlphaFoldDB" id="A0A671SA39"/>
<dbReference type="SMART" id="SM00324">
    <property type="entry name" value="RhoGAP"/>
    <property type="match status" value="1"/>
</dbReference>
<dbReference type="InterPro" id="IPR008936">
    <property type="entry name" value="Rho_GTPase_activation_prot"/>
</dbReference>
<keyword evidence="1" id="KW-0343">GTPase activation</keyword>
<feature type="domain" description="Rho-GAP" evidence="2">
    <location>
        <begin position="1"/>
        <end position="146"/>
    </location>
</feature>
<dbReference type="Pfam" id="PF00620">
    <property type="entry name" value="RhoGAP"/>
    <property type="match status" value="1"/>
</dbReference>
<name>A0A671SA39_9TELE</name>
<proteinExistence type="predicted"/>
<evidence type="ECO:0000313" key="3">
    <source>
        <dbReference type="Ensembl" id="ENSSANP00000092989.1"/>
    </source>
</evidence>
<dbReference type="InterPro" id="IPR000198">
    <property type="entry name" value="RhoGAP_dom"/>
</dbReference>
<dbReference type="Gene3D" id="1.10.555.10">
    <property type="entry name" value="Rho GTPase activation protein"/>
    <property type="match status" value="1"/>
</dbReference>
<protein>
    <recommendedName>
        <fullName evidence="2">Rho-GAP domain-containing protein</fullName>
    </recommendedName>
</protein>
<dbReference type="Ensembl" id="ENSSANT00000098782.1">
    <property type="protein sequence ID" value="ENSSANP00000092989.1"/>
    <property type="gene ID" value="ENSSANG00000045871.1"/>
</dbReference>